<sequence>MTTQLSPAELQTAQTLLHDYAPAQTAFATLREQDNRLEAALTELVAEAAGTAAFGPEREKLRDVFVRNLRREICGDDSFREKVETYNKNPGKAALLTGLIVYVVDIVTLPINPAIATIVVLWVLKLGLRTFCDYTEPT</sequence>
<dbReference type="AlphaFoldDB" id="A0A0P7YP22"/>
<feature type="transmembrane region" description="Helical" evidence="1">
    <location>
        <begin position="99"/>
        <end position="124"/>
    </location>
</feature>
<protein>
    <submittedName>
        <fullName evidence="2">Uncharacterized protein</fullName>
    </submittedName>
</protein>
<keyword evidence="1" id="KW-0812">Transmembrane</keyword>
<dbReference type="Proteomes" id="UP000050465">
    <property type="component" value="Unassembled WGS sequence"/>
</dbReference>
<dbReference type="EMBL" id="LJZR01000088">
    <property type="protein sequence ID" value="KPQ31692.1"/>
    <property type="molecule type" value="Genomic_DNA"/>
</dbReference>
<organism evidence="2 3">
    <name type="scientific">Phormidesmis priestleyi Ana</name>
    <dbReference type="NCBI Taxonomy" id="1666911"/>
    <lineage>
        <taxon>Bacteria</taxon>
        <taxon>Bacillati</taxon>
        <taxon>Cyanobacteriota</taxon>
        <taxon>Cyanophyceae</taxon>
        <taxon>Leptolyngbyales</taxon>
        <taxon>Leptolyngbyaceae</taxon>
        <taxon>Phormidesmis</taxon>
    </lineage>
</organism>
<reference evidence="2 3" key="1">
    <citation type="submission" date="2015-09" db="EMBL/GenBank/DDBJ databases">
        <title>Identification and resolution of microdiversity through metagenomic sequencing of parallel consortia.</title>
        <authorList>
            <person name="Nelson W.C."/>
            <person name="Romine M.F."/>
            <person name="Lindemann S.R."/>
        </authorList>
    </citation>
    <scope>NUCLEOTIDE SEQUENCE [LARGE SCALE GENOMIC DNA]</scope>
    <source>
        <strain evidence="2">Ana</strain>
    </source>
</reference>
<keyword evidence="1" id="KW-1133">Transmembrane helix</keyword>
<evidence type="ECO:0000313" key="2">
    <source>
        <dbReference type="EMBL" id="KPQ31692.1"/>
    </source>
</evidence>
<keyword evidence="1" id="KW-0472">Membrane</keyword>
<evidence type="ECO:0000256" key="1">
    <source>
        <dbReference type="SAM" id="Phobius"/>
    </source>
</evidence>
<name>A0A0P7YP22_9CYAN</name>
<dbReference type="STRING" id="1666911.HLUCCA11_23190"/>
<evidence type="ECO:0000313" key="3">
    <source>
        <dbReference type="Proteomes" id="UP000050465"/>
    </source>
</evidence>
<proteinExistence type="predicted"/>
<comment type="caution">
    <text evidence="2">The sequence shown here is derived from an EMBL/GenBank/DDBJ whole genome shotgun (WGS) entry which is preliminary data.</text>
</comment>
<gene>
    <name evidence="2" type="ORF">HLUCCA11_23190</name>
</gene>
<accession>A0A0P7YP22</accession>